<keyword evidence="2" id="KW-1185">Reference proteome</keyword>
<evidence type="ECO:0000313" key="2">
    <source>
        <dbReference type="Proteomes" id="UP000001449"/>
    </source>
</evidence>
<dbReference type="InParanoid" id="B8C9Y9"/>
<dbReference type="GeneID" id="7449365"/>
<organism evidence="1 2">
    <name type="scientific">Thalassiosira pseudonana</name>
    <name type="common">Marine diatom</name>
    <name type="synonym">Cyclotella nana</name>
    <dbReference type="NCBI Taxonomy" id="35128"/>
    <lineage>
        <taxon>Eukaryota</taxon>
        <taxon>Sar</taxon>
        <taxon>Stramenopiles</taxon>
        <taxon>Ochrophyta</taxon>
        <taxon>Bacillariophyta</taxon>
        <taxon>Coscinodiscophyceae</taxon>
        <taxon>Thalassiosirophycidae</taxon>
        <taxon>Thalassiosirales</taxon>
        <taxon>Thalassiosiraceae</taxon>
        <taxon>Thalassiosira</taxon>
    </lineage>
</organism>
<sequence length="187" mass="21055">MSPNYIIINSNNNSSDGSLVDFPSRGREMSTSTEYSDMMDVKATTPNSMRRQLTVTFASMAEVSLIDKPPQDDIDKTWNSKQEMNAFKRTLLNDGRRMAKFLATTPRGNVTNDELVNCIGIEFLLSPELLAKARDGKRLHSAAVLSEQARQRVFGVCNADDLARISRDNTRSSRRRAHTIATMYQQM</sequence>
<dbReference type="PaxDb" id="35128-Thaps8953"/>
<dbReference type="EMBL" id="CM000647">
    <property type="protein sequence ID" value="EED89592.1"/>
    <property type="molecule type" value="Genomic_DNA"/>
</dbReference>
<dbReference type="Proteomes" id="UP000001449">
    <property type="component" value="Chromosome 12"/>
</dbReference>
<protein>
    <submittedName>
        <fullName evidence="1">Uncharacterized protein</fullName>
    </submittedName>
</protein>
<reference evidence="1 2" key="1">
    <citation type="journal article" date="2004" name="Science">
        <title>The genome of the diatom Thalassiosira pseudonana: ecology, evolution, and metabolism.</title>
        <authorList>
            <person name="Armbrust E.V."/>
            <person name="Berges J.A."/>
            <person name="Bowler C."/>
            <person name="Green B.R."/>
            <person name="Martinez D."/>
            <person name="Putnam N.H."/>
            <person name="Zhou S."/>
            <person name="Allen A.E."/>
            <person name="Apt K.E."/>
            <person name="Bechner M."/>
            <person name="Brzezinski M.A."/>
            <person name="Chaal B.K."/>
            <person name="Chiovitti A."/>
            <person name="Davis A.K."/>
            <person name="Demarest M.S."/>
            <person name="Detter J.C."/>
            <person name="Glavina T."/>
            <person name="Goodstein D."/>
            <person name="Hadi M.Z."/>
            <person name="Hellsten U."/>
            <person name="Hildebrand M."/>
            <person name="Jenkins B.D."/>
            <person name="Jurka J."/>
            <person name="Kapitonov V.V."/>
            <person name="Kroger N."/>
            <person name="Lau W.W."/>
            <person name="Lane T.W."/>
            <person name="Larimer F.W."/>
            <person name="Lippmeier J.C."/>
            <person name="Lucas S."/>
            <person name="Medina M."/>
            <person name="Montsant A."/>
            <person name="Obornik M."/>
            <person name="Parker M.S."/>
            <person name="Palenik B."/>
            <person name="Pazour G.J."/>
            <person name="Richardson P.M."/>
            <person name="Rynearson T.A."/>
            <person name="Saito M.A."/>
            <person name="Schwartz D.C."/>
            <person name="Thamatrakoln K."/>
            <person name="Valentin K."/>
            <person name="Vardi A."/>
            <person name="Wilkerson F.P."/>
            <person name="Rokhsar D.S."/>
        </authorList>
    </citation>
    <scope>NUCLEOTIDE SEQUENCE [LARGE SCALE GENOMIC DNA]</scope>
    <source>
        <strain evidence="1 2">CCMP1335</strain>
    </source>
</reference>
<gene>
    <name evidence="1" type="ORF">THAPSDRAFT_8953</name>
</gene>
<dbReference type="KEGG" id="tps:THAPSDRAFT_8953"/>
<dbReference type="AlphaFoldDB" id="B8C9Y9"/>
<dbReference type="HOGENOM" id="CLU_129585_0_0_1"/>
<name>B8C9Y9_THAPS</name>
<dbReference type="RefSeq" id="XP_002293131.1">
    <property type="nucleotide sequence ID" value="XM_002293095.1"/>
</dbReference>
<proteinExistence type="predicted"/>
<reference evidence="1 2" key="2">
    <citation type="journal article" date="2008" name="Nature">
        <title>The Phaeodactylum genome reveals the evolutionary history of diatom genomes.</title>
        <authorList>
            <person name="Bowler C."/>
            <person name="Allen A.E."/>
            <person name="Badger J.H."/>
            <person name="Grimwood J."/>
            <person name="Jabbari K."/>
            <person name="Kuo A."/>
            <person name="Maheswari U."/>
            <person name="Martens C."/>
            <person name="Maumus F."/>
            <person name="Otillar R.P."/>
            <person name="Rayko E."/>
            <person name="Salamov A."/>
            <person name="Vandepoele K."/>
            <person name="Beszteri B."/>
            <person name="Gruber A."/>
            <person name="Heijde M."/>
            <person name="Katinka M."/>
            <person name="Mock T."/>
            <person name="Valentin K."/>
            <person name="Verret F."/>
            <person name="Berges J.A."/>
            <person name="Brownlee C."/>
            <person name="Cadoret J.P."/>
            <person name="Chiovitti A."/>
            <person name="Choi C.J."/>
            <person name="Coesel S."/>
            <person name="De Martino A."/>
            <person name="Detter J.C."/>
            <person name="Durkin C."/>
            <person name="Falciatore A."/>
            <person name="Fournet J."/>
            <person name="Haruta M."/>
            <person name="Huysman M.J."/>
            <person name="Jenkins B.D."/>
            <person name="Jiroutova K."/>
            <person name="Jorgensen R.E."/>
            <person name="Joubert Y."/>
            <person name="Kaplan A."/>
            <person name="Kroger N."/>
            <person name="Kroth P.G."/>
            <person name="La Roche J."/>
            <person name="Lindquist E."/>
            <person name="Lommer M."/>
            <person name="Martin-Jezequel V."/>
            <person name="Lopez P.J."/>
            <person name="Lucas S."/>
            <person name="Mangogna M."/>
            <person name="McGinnis K."/>
            <person name="Medlin L.K."/>
            <person name="Montsant A."/>
            <person name="Oudot-Le Secq M.P."/>
            <person name="Napoli C."/>
            <person name="Obornik M."/>
            <person name="Parker M.S."/>
            <person name="Petit J.L."/>
            <person name="Porcel B.M."/>
            <person name="Poulsen N."/>
            <person name="Robison M."/>
            <person name="Rychlewski L."/>
            <person name="Rynearson T.A."/>
            <person name="Schmutz J."/>
            <person name="Shapiro H."/>
            <person name="Siaut M."/>
            <person name="Stanley M."/>
            <person name="Sussman M.R."/>
            <person name="Taylor A.R."/>
            <person name="Vardi A."/>
            <person name="von Dassow P."/>
            <person name="Vyverman W."/>
            <person name="Willis A."/>
            <person name="Wyrwicz L.S."/>
            <person name="Rokhsar D.S."/>
            <person name="Weissenbach J."/>
            <person name="Armbrust E.V."/>
            <person name="Green B.R."/>
            <person name="Van de Peer Y."/>
            <person name="Grigoriev I.V."/>
        </authorList>
    </citation>
    <scope>NUCLEOTIDE SEQUENCE [LARGE SCALE GENOMIC DNA]</scope>
    <source>
        <strain evidence="1 2">CCMP1335</strain>
    </source>
</reference>
<accession>B8C9Y9</accession>
<evidence type="ECO:0000313" key="1">
    <source>
        <dbReference type="EMBL" id="EED89592.1"/>
    </source>
</evidence>